<accession>A0A3B0XU52</accession>
<dbReference type="Pfam" id="PF13466">
    <property type="entry name" value="STAS_2"/>
    <property type="match status" value="1"/>
</dbReference>
<dbReference type="EMBL" id="UOFG01000249">
    <property type="protein sequence ID" value="VAW65399.1"/>
    <property type="molecule type" value="Genomic_DNA"/>
</dbReference>
<evidence type="ECO:0000313" key="2">
    <source>
        <dbReference type="EMBL" id="VAW65399.1"/>
    </source>
</evidence>
<protein>
    <recommendedName>
        <fullName evidence="1">STAS domain-containing protein</fullName>
    </recommendedName>
</protein>
<dbReference type="InterPro" id="IPR036513">
    <property type="entry name" value="STAS_dom_sf"/>
</dbReference>
<dbReference type="CDD" id="cd07043">
    <property type="entry name" value="STAS_anti-anti-sigma_factors"/>
    <property type="match status" value="1"/>
</dbReference>
<dbReference type="PANTHER" id="PTHR35849">
    <property type="entry name" value="BLR2341 PROTEIN"/>
    <property type="match status" value="1"/>
</dbReference>
<dbReference type="Gene3D" id="3.30.750.24">
    <property type="entry name" value="STAS domain"/>
    <property type="match status" value="1"/>
</dbReference>
<reference evidence="2" key="1">
    <citation type="submission" date="2018-06" db="EMBL/GenBank/DDBJ databases">
        <authorList>
            <person name="Zhirakovskaya E."/>
        </authorList>
    </citation>
    <scope>NUCLEOTIDE SEQUENCE</scope>
</reference>
<proteinExistence type="predicted"/>
<feature type="domain" description="STAS" evidence="1">
    <location>
        <begin position="16"/>
        <end position="100"/>
    </location>
</feature>
<organism evidence="2">
    <name type="scientific">hydrothermal vent metagenome</name>
    <dbReference type="NCBI Taxonomy" id="652676"/>
    <lineage>
        <taxon>unclassified sequences</taxon>
        <taxon>metagenomes</taxon>
        <taxon>ecological metagenomes</taxon>
    </lineage>
</organism>
<dbReference type="InterPro" id="IPR002645">
    <property type="entry name" value="STAS_dom"/>
</dbReference>
<dbReference type="InterPro" id="IPR052746">
    <property type="entry name" value="MlaB_ABC_Transporter"/>
</dbReference>
<evidence type="ECO:0000259" key="1">
    <source>
        <dbReference type="PROSITE" id="PS50801"/>
    </source>
</evidence>
<dbReference type="AlphaFoldDB" id="A0A3B0XU52"/>
<sequence length="100" mass="11111">MAANSSVKFSQHRDQVKLCGELNFESVADLLNDSQLSFEHGDVEVDLSGISRFNSASLALLIEWVKMAQQKGMQVSYHRASEQLAVIAQAYGIDRELPLK</sequence>
<dbReference type="InterPro" id="IPR058548">
    <property type="entry name" value="MlaB-like_STAS"/>
</dbReference>
<dbReference type="SUPFAM" id="SSF52091">
    <property type="entry name" value="SpoIIaa-like"/>
    <property type="match status" value="1"/>
</dbReference>
<dbReference type="PROSITE" id="PS50801">
    <property type="entry name" value="STAS"/>
    <property type="match status" value="1"/>
</dbReference>
<gene>
    <name evidence="2" type="ORF">MNBD_GAMMA11-2348</name>
</gene>
<name>A0A3B0XU52_9ZZZZ</name>
<dbReference type="PANTHER" id="PTHR35849:SF1">
    <property type="entry name" value="INTERMEMBRANE PHOSPHOLIPID TRANSPORT SYSTEM BINDING PROTEIN MLAB"/>
    <property type="match status" value="1"/>
</dbReference>